<feature type="domain" description="UmuC" evidence="6">
    <location>
        <begin position="12"/>
        <end position="200"/>
    </location>
</feature>
<dbReference type="PANTHER" id="PTHR11076:SF34">
    <property type="entry name" value="PROTEIN UMUC"/>
    <property type="match status" value="1"/>
</dbReference>
<dbReference type="Gene3D" id="3.30.70.270">
    <property type="match status" value="1"/>
</dbReference>
<dbReference type="InterPro" id="IPR001126">
    <property type="entry name" value="UmuC"/>
</dbReference>
<evidence type="ECO:0000259" key="6">
    <source>
        <dbReference type="PROSITE" id="PS50173"/>
    </source>
</evidence>
<keyword evidence="4" id="KW-0234">DNA repair</keyword>
<dbReference type="CDD" id="cd01700">
    <property type="entry name" value="PolY_Pol_V_umuC"/>
    <property type="match status" value="1"/>
</dbReference>
<evidence type="ECO:0000256" key="2">
    <source>
        <dbReference type="ARBA" id="ARBA00022763"/>
    </source>
</evidence>
<dbReference type="Gene3D" id="3.40.1170.60">
    <property type="match status" value="1"/>
</dbReference>
<dbReference type="Pfam" id="PF00817">
    <property type="entry name" value="IMS"/>
    <property type="match status" value="1"/>
</dbReference>
<dbReference type="GO" id="GO:0003684">
    <property type="term" value="F:damaged DNA binding"/>
    <property type="evidence" value="ECO:0007669"/>
    <property type="project" value="InterPro"/>
</dbReference>
<organism evidence="7 8">
    <name type="scientific">Nitrosospira briensis</name>
    <dbReference type="NCBI Taxonomy" id="35799"/>
    <lineage>
        <taxon>Bacteria</taxon>
        <taxon>Pseudomonadati</taxon>
        <taxon>Pseudomonadota</taxon>
        <taxon>Betaproteobacteria</taxon>
        <taxon>Nitrosomonadales</taxon>
        <taxon>Nitrosomonadaceae</taxon>
        <taxon>Nitrosospira</taxon>
    </lineage>
</organism>
<dbReference type="GO" id="GO:0009432">
    <property type="term" value="P:SOS response"/>
    <property type="evidence" value="ECO:0007669"/>
    <property type="project" value="UniProtKB-KW"/>
</dbReference>
<comment type="similarity">
    <text evidence="1">Belongs to the DNA polymerase type-Y family.</text>
</comment>
<keyword evidence="5" id="KW-0742">SOS response</keyword>
<dbReference type="GO" id="GO:0006281">
    <property type="term" value="P:DNA repair"/>
    <property type="evidence" value="ECO:0007669"/>
    <property type="project" value="UniProtKB-KW"/>
</dbReference>
<evidence type="ECO:0000256" key="1">
    <source>
        <dbReference type="ARBA" id="ARBA00010945"/>
    </source>
</evidence>
<name>A0A1I4Z4Q6_9PROT</name>
<dbReference type="RefSeq" id="WP_074795204.1">
    <property type="nucleotide sequence ID" value="NZ_FOVJ01000001.1"/>
</dbReference>
<evidence type="ECO:0000256" key="5">
    <source>
        <dbReference type="ARBA" id="ARBA00023236"/>
    </source>
</evidence>
<accession>A0A1I4Z4Q6</accession>
<dbReference type="SUPFAM" id="SSF56672">
    <property type="entry name" value="DNA/RNA polymerases"/>
    <property type="match status" value="1"/>
</dbReference>
<dbReference type="Pfam" id="PF13438">
    <property type="entry name" value="DUF4113"/>
    <property type="match status" value="1"/>
</dbReference>
<dbReference type="PROSITE" id="PS50173">
    <property type="entry name" value="UMUC"/>
    <property type="match status" value="1"/>
</dbReference>
<keyword evidence="8" id="KW-1185">Reference proteome</keyword>
<reference evidence="8" key="1">
    <citation type="submission" date="2016-10" db="EMBL/GenBank/DDBJ databases">
        <authorList>
            <person name="Varghese N."/>
        </authorList>
    </citation>
    <scope>NUCLEOTIDE SEQUENCE [LARGE SCALE GENOMIC DNA]</scope>
    <source>
        <strain evidence="8">Nsp8</strain>
    </source>
</reference>
<dbReference type="GO" id="GO:0003887">
    <property type="term" value="F:DNA-directed DNA polymerase activity"/>
    <property type="evidence" value="ECO:0007669"/>
    <property type="project" value="TreeGrafter"/>
</dbReference>
<evidence type="ECO:0000313" key="8">
    <source>
        <dbReference type="Proteomes" id="UP000183107"/>
    </source>
</evidence>
<dbReference type="OrthoDB" id="9808813at2"/>
<sequence length="436" mass="47795">MATDASPSRQLFALVDVNNFYVSCERAFNPSLENRPVVVLSNNDGCAIARSNEVKALGIRMGAPCFQLKELADKYDIVALSSNYALYGDMSNRVAAMLRDYSPHMEVYSIDESFLTLNGLGSLWPTSAYMGQSIRHRIRQWTELPVCVGIGASKTLAKLANHIAKKQPRFNGVCDLATMPLAETDALLSGIEVGEVWGVGPRIGSQLHAAGISTVKALRDTPLSWLRARFGVVMERTGNELRGLSCLTLEEVAPPRKQIISSRSFGQPVRALPHLSESVAGHASSAAEKLRRQNGVCGAIQVFIQTNRFREQDPQYSNSMVVPLPNESSDTRLLVRAALFGLKQIYRAGYTYNKAGVMLIDIGEARTIQGSLLAQHGTGNRSDGLMKAIDALNLRYGRNTVSVFSSVAPKPWAMRRENTSPCYTTRWSDVPVAYAH</sequence>
<evidence type="ECO:0000256" key="3">
    <source>
        <dbReference type="ARBA" id="ARBA00023199"/>
    </source>
</evidence>
<dbReference type="AlphaFoldDB" id="A0A1I4Z4Q6"/>
<dbReference type="InterPro" id="IPR017961">
    <property type="entry name" value="DNA_pol_Y-fam_little_finger"/>
</dbReference>
<dbReference type="InterPro" id="IPR043502">
    <property type="entry name" value="DNA/RNA_pol_sf"/>
</dbReference>
<protein>
    <submittedName>
        <fullName evidence="7">DNA polymerase V</fullName>
    </submittedName>
</protein>
<dbReference type="GO" id="GO:0042276">
    <property type="term" value="P:error-prone translesion synthesis"/>
    <property type="evidence" value="ECO:0007669"/>
    <property type="project" value="TreeGrafter"/>
</dbReference>
<dbReference type="NCBIfam" id="NF002955">
    <property type="entry name" value="PRK03609.1"/>
    <property type="match status" value="1"/>
</dbReference>
<dbReference type="Proteomes" id="UP000183107">
    <property type="component" value="Unassembled WGS sequence"/>
</dbReference>
<keyword evidence="3" id="KW-0741">SOS mutagenesis</keyword>
<dbReference type="InterPro" id="IPR050116">
    <property type="entry name" value="DNA_polymerase-Y"/>
</dbReference>
<dbReference type="GO" id="GO:0005829">
    <property type="term" value="C:cytosol"/>
    <property type="evidence" value="ECO:0007669"/>
    <property type="project" value="TreeGrafter"/>
</dbReference>
<dbReference type="Pfam" id="PF11799">
    <property type="entry name" value="IMS_C"/>
    <property type="match status" value="1"/>
</dbReference>
<dbReference type="InterPro" id="IPR025188">
    <property type="entry name" value="DUF4113"/>
</dbReference>
<dbReference type="PANTHER" id="PTHR11076">
    <property type="entry name" value="DNA REPAIR POLYMERASE UMUC / TRANSFERASE FAMILY MEMBER"/>
    <property type="match status" value="1"/>
</dbReference>
<proteinExistence type="inferred from homology"/>
<keyword evidence="2" id="KW-0227">DNA damage</keyword>
<dbReference type="EMBL" id="FOVJ01000001">
    <property type="protein sequence ID" value="SFN45188.1"/>
    <property type="molecule type" value="Genomic_DNA"/>
</dbReference>
<gene>
    <name evidence="7" type="ORF">SAMN05216386_1026</name>
</gene>
<evidence type="ECO:0000313" key="7">
    <source>
        <dbReference type="EMBL" id="SFN45188.1"/>
    </source>
</evidence>
<dbReference type="Gene3D" id="1.10.150.20">
    <property type="entry name" value="5' to 3' exonuclease, C-terminal subdomain"/>
    <property type="match status" value="1"/>
</dbReference>
<evidence type="ECO:0000256" key="4">
    <source>
        <dbReference type="ARBA" id="ARBA00023204"/>
    </source>
</evidence>
<dbReference type="InterPro" id="IPR043128">
    <property type="entry name" value="Rev_trsase/Diguanyl_cyclase"/>
</dbReference>